<sequence>MANKQLIIDTNLLLLLVIGSIEEGRHIRNSTRLNKFDINDYKNVVSVMEEYTDIYITPYIATEVSNLIDLNDYVGDLAFETARTMFSIFLQADTDINEDCTTDNFIIYGITDNSLIRLAQNYTIFTDDLKLLPPLYAANPDNILPYTAVKALYSN</sequence>
<accession>A0A7M1K9M4</accession>
<dbReference type="EMBL" id="CP063073">
    <property type="protein sequence ID" value="QOQ72961.1"/>
    <property type="molecule type" value="Genomic_DNA"/>
</dbReference>
<organism evidence="1 2">
    <name type="scientific">Pseudomonas poae</name>
    <dbReference type="NCBI Taxonomy" id="200451"/>
    <lineage>
        <taxon>Bacteria</taxon>
        <taxon>Pseudomonadati</taxon>
        <taxon>Pseudomonadota</taxon>
        <taxon>Gammaproteobacteria</taxon>
        <taxon>Pseudomonadales</taxon>
        <taxon>Pseudomonadaceae</taxon>
        <taxon>Pseudomonas</taxon>
    </lineage>
</organism>
<gene>
    <name evidence="1" type="ORF">IMF22_15675</name>
</gene>
<reference evidence="1 2" key="1">
    <citation type="submission" date="2020-10" db="EMBL/GenBank/DDBJ databases">
        <title>High quality whole genome sequence of Pseudomonas poae PMA22.</title>
        <authorList>
            <person name="Hernandez J.G."/>
            <person name="Rodriguez P."/>
            <person name="Cuevas C."/>
            <person name="de la Calle F."/>
            <person name="Galan B."/>
            <person name="Garcia J.L."/>
        </authorList>
    </citation>
    <scope>NUCLEOTIDE SEQUENCE [LARGE SCALE GENOMIC DNA]</scope>
    <source>
        <strain evidence="1 2">PMA22</strain>
    </source>
</reference>
<evidence type="ECO:0008006" key="3">
    <source>
        <dbReference type="Google" id="ProtNLM"/>
    </source>
</evidence>
<dbReference type="Proteomes" id="UP000594923">
    <property type="component" value="Chromosome"/>
</dbReference>
<evidence type="ECO:0000313" key="1">
    <source>
        <dbReference type="EMBL" id="QOQ72961.1"/>
    </source>
</evidence>
<protein>
    <recommendedName>
        <fullName evidence="3">PIN domain-containing protein</fullName>
    </recommendedName>
</protein>
<evidence type="ECO:0000313" key="2">
    <source>
        <dbReference type="Proteomes" id="UP000594923"/>
    </source>
</evidence>
<name>A0A7M1K9M4_9PSED</name>
<dbReference type="AlphaFoldDB" id="A0A7M1K9M4"/>
<dbReference type="RefSeq" id="WP_197623700.1">
    <property type="nucleotide sequence ID" value="NZ_CP063073.1"/>
</dbReference>
<proteinExistence type="predicted"/>